<evidence type="ECO:0000313" key="3">
    <source>
        <dbReference type="EMBL" id="KKN66257.1"/>
    </source>
</evidence>
<dbReference type="InterPro" id="IPR028081">
    <property type="entry name" value="Leu-bd"/>
</dbReference>
<evidence type="ECO:0000256" key="1">
    <source>
        <dbReference type="ARBA" id="ARBA00022729"/>
    </source>
</evidence>
<name>A0A0F9SUD2_9ZZZZ</name>
<dbReference type="InterPro" id="IPR028082">
    <property type="entry name" value="Peripla_BP_I"/>
</dbReference>
<dbReference type="EMBL" id="LAZR01000506">
    <property type="protein sequence ID" value="KKN66257.1"/>
    <property type="molecule type" value="Genomic_DNA"/>
</dbReference>
<dbReference type="Gene3D" id="3.40.50.2300">
    <property type="match status" value="2"/>
</dbReference>
<dbReference type="AlphaFoldDB" id="A0A0F9SUD2"/>
<feature type="domain" description="Leucine-binding protein" evidence="2">
    <location>
        <begin position="35"/>
        <end position="363"/>
    </location>
</feature>
<organism evidence="3">
    <name type="scientific">marine sediment metagenome</name>
    <dbReference type="NCBI Taxonomy" id="412755"/>
    <lineage>
        <taxon>unclassified sequences</taxon>
        <taxon>metagenomes</taxon>
        <taxon>ecological metagenomes</taxon>
    </lineage>
</organism>
<dbReference type="SUPFAM" id="SSF53822">
    <property type="entry name" value="Periplasmic binding protein-like I"/>
    <property type="match status" value="1"/>
</dbReference>
<proteinExistence type="predicted"/>
<comment type="caution">
    <text evidence="3">The sequence shown here is derived from an EMBL/GenBank/DDBJ whole genome shotgun (WGS) entry which is preliminary data.</text>
</comment>
<gene>
    <name evidence="3" type="ORF">LCGC14_0473420</name>
</gene>
<dbReference type="Pfam" id="PF13458">
    <property type="entry name" value="Peripla_BP_6"/>
    <property type="match status" value="1"/>
</dbReference>
<keyword evidence="1" id="KW-0732">Signal</keyword>
<dbReference type="CDD" id="cd06334">
    <property type="entry name" value="PBP1_ABC_ligand_binding-like"/>
    <property type="match status" value="1"/>
</dbReference>
<protein>
    <recommendedName>
        <fullName evidence="2">Leucine-binding protein domain-containing protein</fullName>
    </recommendedName>
</protein>
<sequence>MFKNILSKGRRLAGVGSIAAALVVASPAMAQDKEPIVFGGSIPLSGVFAFAGVHIHAGLTDYTSWINSQGGINGHPVKYVMEDTGYEVDRSVAAFKKITGSNTVPVYYGDSTGFMKTIASELNSRGTTLMSGASFATALTDNEQYPYQFVPGPNYTQMFGIILEYIATQGKDGDMPTVAFVYSDTEFGKDPIENGKAKAAEMGIKVVEEIVTKPGSVDVSAEVLKLRRARPDFVVFHGYVLSPINEFMVQMRQMGLDTQFMGTFWSSDKLIINKMGADADGYMGVMPYNYYDSPESGPMLDALRAQAEKSDPDAGYRPTGYIQGWFNAMVWTEVIKRTMDAGKELTADNMAESLASIKDWDTGGIIGIPVTVHDMSFPVGRIWRVNAKEARYEPVSDWIHLD</sequence>
<dbReference type="PANTHER" id="PTHR47235">
    <property type="entry name" value="BLR6548 PROTEIN"/>
    <property type="match status" value="1"/>
</dbReference>
<evidence type="ECO:0000259" key="2">
    <source>
        <dbReference type="Pfam" id="PF13458"/>
    </source>
</evidence>
<reference evidence="3" key="1">
    <citation type="journal article" date="2015" name="Nature">
        <title>Complex archaea that bridge the gap between prokaryotes and eukaryotes.</title>
        <authorList>
            <person name="Spang A."/>
            <person name="Saw J.H."/>
            <person name="Jorgensen S.L."/>
            <person name="Zaremba-Niedzwiedzka K."/>
            <person name="Martijn J."/>
            <person name="Lind A.E."/>
            <person name="van Eijk R."/>
            <person name="Schleper C."/>
            <person name="Guy L."/>
            <person name="Ettema T.J."/>
        </authorList>
    </citation>
    <scope>NUCLEOTIDE SEQUENCE</scope>
</reference>
<dbReference type="PANTHER" id="PTHR47235:SF1">
    <property type="entry name" value="BLR6548 PROTEIN"/>
    <property type="match status" value="1"/>
</dbReference>
<accession>A0A0F9SUD2</accession>